<gene>
    <name evidence="2" type="ORF">JO380_000548</name>
</gene>
<evidence type="ECO:0000256" key="1">
    <source>
        <dbReference type="SAM" id="MobiDB-lite"/>
    </source>
</evidence>
<organism evidence="2 3">
    <name type="scientific">Cellulomonas iranensis</name>
    <dbReference type="NCBI Taxonomy" id="76862"/>
    <lineage>
        <taxon>Bacteria</taxon>
        <taxon>Bacillati</taxon>
        <taxon>Actinomycetota</taxon>
        <taxon>Actinomycetes</taxon>
        <taxon>Micrococcales</taxon>
        <taxon>Cellulomonadaceae</taxon>
        <taxon>Cellulomonas</taxon>
    </lineage>
</organism>
<dbReference type="EMBL" id="JAUSVM010000001">
    <property type="protein sequence ID" value="MDQ0424167.1"/>
    <property type="molecule type" value="Genomic_DNA"/>
</dbReference>
<dbReference type="RefSeq" id="WP_070320950.1">
    <property type="nucleotide sequence ID" value="NZ_JAUSVM010000001.1"/>
</dbReference>
<feature type="region of interest" description="Disordered" evidence="1">
    <location>
        <begin position="77"/>
        <end position="100"/>
    </location>
</feature>
<evidence type="ECO:0000313" key="2">
    <source>
        <dbReference type="EMBL" id="MDQ0424167.1"/>
    </source>
</evidence>
<name>A0ABU0GFR1_9CELL</name>
<accession>A0ABU0GFR1</accession>
<evidence type="ECO:0008006" key="4">
    <source>
        <dbReference type="Google" id="ProtNLM"/>
    </source>
</evidence>
<evidence type="ECO:0000313" key="3">
    <source>
        <dbReference type="Proteomes" id="UP001240250"/>
    </source>
</evidence>
<comment type="caution">
    <text evidence="2">The sequence shown here is derived from an EMBL/GenBank/DDBJ whole genome shotgun (WGS) entry which is preliminary data.</text>
</comment>
<dbReference type="Gene3D" id="3.40.1000.10">
    <property type="entry name" value="Mog1/PsbP, alpha/beta/alpha sandwich"/>
    <property type="match status" value="1"/>
</dbReference>
<dbReference type="Proteomes" id="UP001240250">
    <property type="component" value="Unassembled WGS sequence"/>
</dbReference>
<protein>
    <recommendedName>
        <fullName evidence="4">Lipoprotein LpqN</fullName>
    </recommendedName>
</protein>
<keyword evidence="3" id="KW-1185">Reference proteome</keyword>
<reference evidence="2 3" key="1">
    <citation type="submission" date="2023-07" db="EMBL/GenBank/DDBJ databases">
        <title>Sequencing the genomes of 1000 actinobacteria strains.</title>
        <authorList>
            <person name="Klenk H.-P."/>
        </authorList>
    </citation>
    <scope>NUCLEOTIDE SEQUENCE [LARGE SCALE GENOMIC DNA]</scope>
    <source>
        <strain evidence="2 3">DSM 14785</strain>
    </source>
</reference>
<sequence length="172" mass="17296">MTATTVEHPGPLLPGAPRFRLDLPDGWHAAPAPRALAVARPAVDVPGFQPNLTVTADLVPAGTTAAQVLDAMLAQYPGTRQPVPPADASTGDGAGDGAPDGTARAALVRAHGTGTVHQRVDVHVDPTPVPGGHRHAVTVVSSWSATTPADLRDALAAAHTSVRLGAADPAPA</sequence>
<proteinExistence type="predicted"/>